<feature type="binding site" evidence="3">
    <location>
        <position position="11"/>
    </location>
    <ligand>
        <name>a divalent metal cation</name>
        <dbReference type="ChEBI" id="CHEBI:60240"/>
        <label>1</label>
    </ligand>
</feature>
<dbReference type="EMBL" id="JAOSIW010000001">
    <property type="protein sequence ID" value="MDO8054272.1"/>
    <property type="molecule type" value="Genomic_DNA"/>
</dbReference>
<dbReference type="PIRSF" id="PIRSF005902">
    <property type="entry name" value="DNase_TatD"/>
    <property type="match status" value="1"/>
</dbReference>
<evidence type="ECO:0000256" key="1">
    <source>
        <dbReference type="ARBA" id="ARBA00022723"/>
    </source>
</evidence>
<dbReference type="GO" id="GO:0005829">
    <property type="term" value="C:cytosol"/>
    <property type="evidence" value="ECO:0007669"/>
    <property type="project" value="TreeGrafter"/>
</dbReference>
<organism evidence="4 5">
    <name type="scientific">Candidatus Phytoplasma australasiaticum subsp. australasiaticum</name>
    <dbReference type="NCBI Taxonomy" id="2832407"/>
    <lineage>
        <taxon>Bacteria</taxon>
        <taxon>Bacillati</taxon>
        <taxon>Mycoplasmatota</taxon>
        <taxon>Mollicutes</taxon>
        <taxon>Acholeplasmatales</taxon>
        <taxon>Acholeplasmataceae</taxon>
        <taxon>Candidatus Phytoplasma</taxon>
        <taxon>16SrII (Peanut WB group)</taxon>
        <taxon>Candidatus Phytoplasma australasiaticum</taxon>
    </lineage>
</organism>
<dbReference type="PANTHER" id="PTHR46124:SF4">
    <property type="entry name" value="HYDROLASE TATD"/>
    <property type="match status" value="1"/>
</dbReference>
<dbReference type="GO" id="GO:0016788">
    <property type="term" value="F:hydrolase activity, acting on ester bonds"/>
    <property type="evidence" value="ECO:0007669"/>
    <property type="project" value="InterPro"/>
</dbReference>
<dbReference type="PANTHER" id="PTHR46124">
    <property type="entry name" value="D-AMINOACYL-TRNA DEACYLASE"/>
    <property type="match status" value="1"/>
</dbReference>
<evidence type="ECO:0000313" key="5">
    <source>
        <dbReference type="Proteomes" id="UP001170651"/>
    </source>
</evidence>
<dbReference type="PROSITE" id="PS01090">
    <property type="entry name" value="TATD_2"/>
    <property type="match status" value="1"/>
</dbReference>
<evidence type="ECO:0000256" key="3">
    <source>
        <dbReference type="PIRSR" id="PIRSR005902-1"/>
    </source>
</evidence>
<reference evidence="4 5" key="1">
    <citation type="journal article" date="2023" name="Int. J. Syst. Evol. Microbiol.">
        <title>The observation of taxonomic boundaries for the 16SrII and 16SrXXV phytoplasmas using genome-based delimitation.</title>
        <authorList>
            <person name="Rodrigues Jardim B."/>
            <person name="Tran-Nguyen L.T.T."/>
            <person name="Gambley C."/>
            <person name="Al-Sadi A.M."/>
            <person name="Al-Subhi A.M."/>
            <person name="Foissac X."/>
            <person name="Salar P."/>
            <person name="Cai H."/>
            <person name="Yang J.Y."/>
            <person name="Davis R."/>
            <person name="Jones L."/>
            <person name="Rodoni B."/>
            <person name="Constable F.E."/>
        </authorList>
    </citation>
    <scope>NUCLEOTIDE SEQUENCE [LARGE SCALE GENOMIC DNA]</scope>
    <source>
        <strain evidence="4">BAWM-OMN-P26</strain>
    </source>
</reference>
<feature type="binding site" evidence="3">
    <location>
        <position position="94"/>
    </location>
    <ligand>
        <name>a divalent metal cation</name>
        <dbReference type="ChEBI" id="CHEBI:60240"/>
        <label>1</label>
    </ligand>
</feature>
<proteinExistence type="predicted"/>
<dbReference type="GO" id="GO:0004536">
    <property type="term" value="F:DNA nuclease activity"/>
    <property type="evidence" value="ECO:0007669"/>
    <property type="project" value="InterPro"/>
</dbReference>
<dbReference type="CDD" id="cd01310">
    <property type="entry name" value="TatD_DNAse"/>
    <property type="match status" value="1"/>
</dbReference>
<dbReference type="Gene3D" id="3.20.20.140">
    <property type="entry name" value="Metal-dependent hydrolases"/>
    <property type="match status" value="1"/>
</dbReference>
<keyword evidence="2 4" id="KW-0378">Hydrolase</keyword>
<feature type="binding site" evidence="3">
    <location>
        <position position="130"/>
    </location>
    <ligand>
        <name>a divalent metal cation</name>
        <dbReference type="ChEBI" id="CHEBI:60240"/>
        <label>2</label>
    </ligand>
</feature>
<evidence type="ECO:0000313" key="4">
    <source>
        <dbReference type="EMBL" id="MDO8054272.1"/>
    </source>
</evidence>
<dbReference type="InterPro" id="IPR018228">
    <property type="entry name" value="DNase_TatD-rel_CS"/>
</dbReference>
<dbReference type="AlphaFoldDB" id="A0A9K3Y6I5"/>
<dbReference type="InterPro" id="IPR001130">
    <property type="entry name" value="TatD-like"/>
</dbReference>
<accession>A0A9K3Y6I5</accession>
<gene>
    <name evidence="4" type="ORF">OC696_00075</name>
</gene>
<sequence>MIKNMLLIDTHTHLNLNDYEGDLNEVIAKAHHQGIKYFVVPGLDSKTNAKAFHLALEYECIKIAVGIHPCYWHDEDPMTIQQYLRLPQVVAVGEIGIDLYRDKTSLPIQKKNLQIQLDLAIKYNLPVILHAREAFEEVYKILLPYKNKIKGVFHCLVNNLEEAQKAVDLGFYVGIGGIVTYNKALIAHEIAQKIPLEKILLETDSPFLTPFPLEKTQRNEPAYLKIIAEKIAFLRQISFSDVVQQTTQNAKNLFLIDKL</sequence>
<dbReference type="GeneID" id="93018342"/>
<protein>
    <submittedName>
        <fullName evidence="4">TatD family hydrolase</fullName>
    </submittedName>
</protein>
<comment type="caution">
    <text evidence="4">The sequence shown here is derived from an EMBL/GenBank/DDBJ whole genome shotgun (WGS) entry which is preliminary data.</text>
</comment>
<dbReference type="SUPFAM" id="SSF51556">
    <property type="entry name" value="Metallo-dependent hydrolases"/>
    <property type="match status" value="1"/>
</dbReference>
<dbReference type="RefSeq" id="WP_004995334.1">
    <property type="nucleotide sequence ID" value="NZ_JALQCT010000002.1"/>
</dbReference>
<dbReference type="FunFam" id="3.20.20.140:FF:000005">
    <property type="entry name" value="TatD family hydrolase"/>
    <property type="match status" value="1"/>
</dbReference>
<feature type="binding site" evidence="3">
    <location>
        <position position="154"/>
    </location>
    <ligand>
        <name>a divalent metal cation</name>
        <dbReference type="ChEBI" id="CHEBI:60240"/>
        <label>2</label>
    </ligand>
</feature>
<dbReference type="InterPro" id="IPR015991">
    <property type="entry name" value="TatD/YcfH-like"/>
</dbReference>
<feature type="binding site" evidence="3">
    <location>
        <position position="204"/>
    </location>
    <ligand>
        <name>a divalent metal cation</name>
        <dbReference type="ChEBI" id="CHEBI:60240"/>
        <label>1</label>
    </ligand>
</feature>
<keyword evidence="1 3" id="KW-0479">Metal-binding</keyword>
<dbReference type="Proteomes" id="UP001170651">
    <property type="component" value="Unassembled WGS sequence"/>
</dbReference>
<dbReference type="InterPro" id="IPR032466">
    <property type="entry name" value="Metal_Hydrolase"/>
</dbReference>
<evidence type="ECO:0000256" key="2">
    <source>
        <dbReference type="ARBA" id="ARBA00022801"/>
    </source>
</evidence>
<dbReference type="Pfam" id="PF01026">
    <property type="entry name" value="TatD_DNase"/>
    <property type="match status" value="1"/>
</dbReference>
<dbReference type="NCBIfam" id="TIGR00010">
    <property type="entry name" value="YchF/TatD family DNA exonuclease"/>
    <property type="match status" value="1"/>
</dbReference>
<keyword evidence="5" id="KW-1185">Reference proteome</keyword>
<feature type="binding site" evidence="3">
    <location>
        <position position="13"/>
    </location>
    <ligand>
        <name>a divalent metal cation</name>
        <dbReference type="ChEBI" id="CHEBI:60240"/>
        <label>1</label>
    </ligand>
</feature>
<dbReference type="PROSITE" id="PS01137">
    <property type="entry name" value="TATD_1"/>
    <property type="match status" value="1"/>
</dbReference>
<dbReference type="GO" id="GO:0046872">
    <property type="term" value="F:metal ion binding"/>
    <property type="evidence" value="ECO:0007669"/>
    <property type="project" value="UniProtKB-KW"/>
</dbReference>
<name>A0A9K3Y6I5_9MOLU</name>